<dbReference type="SUPFAM" id="SSF51569">
    <property type="entry name" value="Aldolase"/>
    <property type="match status" value="1"/>
</dbReference>
<evidence type="ECO:0000256" key="8">
    <source>
        <dbReference type="ARBA" id="ARBA00048810"/>
    </source>
</evidence>
<protein>
    <recommendedName>
        <fullName evidence="9">Probable transaldolase</fullName>
        <ecNumber evidence="9">2.2.1.2</ecNumber>
    </recommendedName>
</protein>
<dbReference type="GO" id="GO:0005737">
    <property type="term" value="C:cytoplasm"/>
    <property type="evidence" value="ECO:0007669"/>
    <property type="project" value="UniProtKB-SubCell"/>
</dbReference>
<comment type="catalytic activity">
    <reaction evidence="8 9">
        <text>D-sedoheptulose 7-phosphate + D-glyceraldehyde 3-phosphate = D-erythrose 4-phosphate + beta-D-fructose 6-phosphate</text>
        <dbReference type="Rhea" id="RHEA:17053"/>
        <dbReference type="ChEBI" id="CHEBI:16897"/>
        <dbReference type="ChEBI" id="CHEBI:57483"/>
        <dbReference type="ChEBI" id="CHEBI:57634"/>
        <dbReference type="ChEBI" id="CHEBI:59776"/>
        <dbReference type="EC" id="2.2.1.2"/>
    </reaction>
</comment>
<comment type="pathway">
    <text evidence="2 9">Carbohydrate degradation; pentose phosphate pathway; D-glyceraldehyde 3-phosphate and beta-D-fructose 6-phosphate from D-ribose 5-phosphate and D-xylulose 5-phosphate (non-oxidative stage): step 2/3.</text>
</comment>
<sequence length="220" mass="23753">MRIFIDSANVEEVRQAFELGVISGITTNPSLIAKEGRDFVGTIREMIAIVGDLPLSAEVVSLQAEEMVEQGKKLAALGEGIVVKIPMTEEGLKATNRLAKEGIKTNVTLIFSSPQAILAARAGATYVSPFIGRLDDINQIGMNLIQEVSQIFQVHELPTQIISASIRHTAHVIEAASLGAHIATLPFKVIQQMVRHPLTDAGIKKFMDDWDKAGSNLGSI</sequence>
<evidence type="ECO:0000256" key="1">
    <source>
        <dbReference type="ARBA" id="ARBA00004496"/>
    </source>
</evidence>
<dbReference type="InterPro" id="IPR018225">
    <property type="entry name" value="Transaldolase_AS"/>
</dbReference>
<dbReference type="Proteomes" id="UP001305702">
    <property type="component" value="Chromosome"/>
</dbReference>
<organism evidence="10 11">
    <name type="scientific">Paenibacillus aurantius</name>
    <dbReference type="NCBI Taxonomy" id="2918900"/>
    <lineage>
        <taxon>Bacteria</taxon>
        <taxon>Bacillati</taxon>
        <taxon>Bacillota</taxon>
        <taxon>Bacilli</taxon>
        <taxon>Bacillales</taxon>
        <taxon>Paenibacillaceae</taxon>
        <taxon>Paenibacillus</taxon>
    </lineage>
</organism>
<comment type="function">
    <text evidence="9">Transaldolase is important for the balance of metabolites in the pentose-phosphate pathway.</text>
</comment>
<dbReference type="InterPro" id="IPR013785">
    <property type="entry name" value="Aldolase_TIM"/>
</dbReference>
<evidence type="ECO:0000256" key="2">
    <source>
        <dbReference type="ARBA" id="ARBA00004857"/>
    </source>
</evidence>
<keyword evidence="5 9" id="KW-0808">Transferase</keyword>
<dbReference type="AlphaFoldDB" id="A0AA96RBT2"/>
<evidence type="ECO:0000256" key="5">
    <source>
        <dbReference type="ARBA" id="ARBA00022679"/>
    </source>
</evidence>
<dbReference type="GO" id="GO:0004801">
    <property type="term" value="F:transaldolase activity"/>
    <property type="evidence" value="ECO:0007669"/>
    <property type="project" value="UniProtKB-UniRule"/>
</dbReference>
<dbReference type="CDD" id="cd00956">
    <property type="entry name" value="Transaldolase_FSA"/>
    <property type="match status" value="1"/>
</dbReference>
<dbReference type="GO" id="GO:0006098">
    <property type="term" value="P:pentose-phosphate shunt"/>
    <property type="evidence" value="ECO:0007669"/>
    <property type="project" value="UniProtKB-UniRule"/>
</dbReference>
<gene>
    <name evidence="10" type="primary">fsa</name>
    <name evidence="9" type="synonym">tal</name>
    <name evidence="10" type="ORF">MJA45_19230</name>
</gene>
<dbReference type="PANTHER" id="PTHR10683">
    <property type="entry name" value="TRANSALDOLASE"/>
    <property type="match status" value="1"/>
</dbReference>
<dbReference type="InterPro" id="IPR022999">
    <property type="entry name" value="Transaldolase_3B"/>
</dbReference>
<evidence type="ECO:0000313" key="10">
    <source>
        <dbReference type="EMBL" id="WNQ09745.1"/>
    </source>
</evidence>
<dbReference type="InterPro" id="IPR001585">
    <property type="entry name" value="TAL/FSA"/>
</dbReference>
<accession>A0AA96RBT2</accession>
<evidence type="ECO:0000256" key="6">
    <source>
        <dbReference type="ARBA" id="ARBA00023126"/>
    </source>
</evidence>
<dbReference type="GO" id="GO:0005975">
    <property type="term" value="P:carbohydrate metabolic process"/>
    <property type="evidence" value="ECO:0007669"/>
    <property type="project" value="InterPro"/>
</dbReference>
<name>A0AA96RBT2_9BACL</name>
<feature type="active site" description="Schiff-base intermediate with substrate" evidence="9">
    <location>
        <position position="84"/>
    </location>
</feature>
<comment type="similarity">
    <text evidence="3 9">Belongs to the transaldolase family. Type 3B subfamily.</text>
</comment>
<dbReference type="Gene3D" id="3.20.20.70">
    <property type="entry name" value="Aldolase class I"/>
    <property type="match status" value="1"/>
</dbReference>
<keyword evidence="7 9" id="KW-0704">Schiff base</keyword>
<dbReference type="InterPro" id="IPR033919">
    <property type="entry name" value="TSA/FSA_arc/bac"/>
</dbReference>
<dbReference type="NCBIfam" id="TIGR00875">
    <property type="entry name" value="fsa_talC_mipB"/>
    <property type="match status" value="1"/>
</dbReference>
<dbReference type="Pfam" id="PF00923">
    <property type="entry name" value="TAL_FSA"/>
    <property type="match status" value="1"/>
</dbReference>
<evidence type="ECO:0000256" key="4">
    <source>
        <dbReference type="ARBA" id="ARBA00022490"/>
    </source>
</evidence>
<evidence type="ECO:0000256" key="9">
    <source>
        <dbReference type="HAMAP-Rule" id="MF_00494"/>
    </source>
</evidence>
<dbReference type="KEGG" id="paun:MJA45_19230"/>
<comment type="subcellular location">
    <subcellularLocation>
        <location evidence="1 9">Cytoplasm</location>
    </subcellularLocation>
</comment>
<evidence type="ECO:0000313" key="11">
    <source>
        <dbReference type="Proteomes" id="UP001305702"/>
    </source>
</evidence>
<dbReference type="EMBL" id="CP130318">
    <property type="protein sequence ID" value="WNQ09745.1"/>
    <property type="molecule type" value="Genomic_DNA"/>
</dbReference>
<keyword evidence="4 9" id="KW-0963">Cytoplasm</keyword>
<dbReference type="PROSITE" id="PS01054">
    <property type="entry name" value="TRANSALDOLASE_1"/>
    <property type="match status" value="1"/>
</dbReference>
<dbReference type="GO" id="GO:0016832">
    <property type="term" value="F:aldehyde-lyase activity"/>
    <property type="evidence" value="ECO:0007669"/>
    <property type="project" value="InterPro"/>
</dbReference>
<keyword evidence="6 9" id="KW-0570">Pentose shunt</keyword>
<dbReference type="EC" id="2.2.1.2" evidence="9"/>
<proteinExistence type="inferred from homology"/>
<evidence type="ECO:0000256" key="7">
    <source>
        <dbReference type="ARBA" id="ARBA00023270"/>
    </source>
</evidence>
<dbReference type="HAMAP" id="MF_00494">
    <property type="entry name" value="Transaldolase_3b"/>
    <property type="match status" value="1"/>
</dbReference>
<evidence type="ECO:0000256" key="3">
    <source>
        <dbReference type="ARBA" id="ARBA00005740"/>
    </source>
</evidence>
<dbReference type="PANTHER" id="PTHR10683:SF36">
    <property type="entry name" value="TRANSALDOLASE"/>
    <property type="match status" value="1"/>
</dbReference>
<dbReference type="RefSeq" id="WP_315603519.1">
    <property type="nucleotide sequence ID" value="NZ_CP130318.1"/>
</dbReference>
<keyword evidence="11" id="KW-1185">Reference proteome</keyword>
<dbReference type="FunFam" id="3.20.20.70:FF:000018">
    <property type="entry name" value="Probable transaldolase"/>
    <property type="match status" value="1"/>
</dbReference>
<reference evidence="10 11" key="1">
    <citation type="submission" date="2022-02" db="EMBL/GenBank/DDBJ databases">
        <title>Paenibacillus sp. MBLB1776 Whole Genome Shotgun Sequencing.</title>
        <authorList>
            <person name="Hwang C.Y."/>
            <person name="Cho E.-S."/>
            <person name="Seo M.-J."/>
        </authorList>
    </citation>
    <scope>NUCLEOTIDE SEQUENCE [LARGE SCALE GENOMIC DNA]</scope>
    <source>
        <strain evidence="10 11">MBLB1776</strain>
    </source>
</reference>
<dbReference type="InterPro" id="IPR004731">
    <property type="entry name" value="Transaldolase_3B/F6P_aldolase"/>
</dbReference>